<dbReference type="GO" id="GO:0020037">
    <property type="term" value="F:heme binding"/>
    <property type="evidence" value="ECO:0007669"/>
    <property type="project" value="InterPro"/>
</dbReference>
<dbReference type="AlphaFoldDB" id="A0A7V8NUT5"/>
<dbReference type="PROSITE" id="PS51007">
    <property type="entry name" value="CYTC"/>
    <property type="match status" value="1"/>
</dbReference>
<dbReference type="Pfam" id="PF13442">
    <property type="entry name" value="Cytochrome_CBB3"/>
    <property type="match status" value="1"/>
</dbReference>
<evidence type="ECO:0000259" key="5">
    <source>
        <dbReference type="PROSITE" id="PS51007"/>
    </source>
</evidence>
<accession>A0A7V8NUT5</accession>
<name>A0A7V8NUT5_9BACT</name>
<dbReference type="EMBL" id="JACDQQ010002209">
    <property type="protein sequence ID" value="MBA0087833.1"/>
    <property type="molecule type" value="Genomic_DNA"/>
</dbReference>
<dbReference type="GO" id="GO:0046872">
    <property type="term" value="F:metal ion binding"/>
    <property type="evidence" value="ECO:0007669"/>
    <property type="project" value="UniProtKB-KW"/>
</dbReference>
<dbReference type="GO" id="GO:0009055">
    <property type="term" value="F:electron transfer activity"/>
    <property type="evidence" value="ECO:0007669"/>
    <property type="project" value="InterPro"/>
</dbReference>
<dbReference type="Proteomes" id="UP000567293">
    <property type="component" value="Unassembled WGS sequence"/>
</dbReference>
<proteinExistence type="predicted"/>
<gene>
    <name evidence="6" type="ORF">HRJ53_22840</name>
</gene>
<comment type="caution">
    <text evidence="6">The sequence shown here is derived from an EMBL/GenBank/DDBJ whole genome shotgun (WGS) entry which is preliminary data.</text>
</comment>
<dbReference type="SUPFAM" id="SSF46626">
    <property type="entry name" value="Cytochrome c"/>
    <property type="match status" value="1"/>
</dbReference>
<keyword evidence="1 4" id="KW-0349">Heme</keyword>
<evidence type="ECO:0000256" key="4">
    <source>
        <dbReference type="PROSITE-ProRule" id="PRU00433"/>
    </source>
</evidence>
<protein>
    <submittedName>
        <fullName evidence="6">C-type cytochrome</fullName>
    </submittedName>
</protein>
<keyword evidence="3 4" id="KW-0408">Iron</keyword>
<evidence type="ECO:0000256" key="1">
    <source>
        <dbReference type="ARBA" id="ARBA00022617"/>
    </source>
</evidence>
<reference evidence="6" key="1">
    <citation type="submission" date="2020-06" db="EMBL/GenBank/DDBJ databases">
        <title>Legume-microbial interactions unlock mineral nutrients during tropical forest succession.</title>
        <authorList>
            <person name="Epihov D.Z."/>
        </authorList>
    </citation>
    <scope>NUCLEOTIDE SEQUENCE [LARGE SCALE GENOMIC DNA]</scope>
    <source>
        <strain evidence="6">Pan2503</strain>
    </source>
</reference>
<keyword evidence="7" id="KW-1185">Reference proteome</keyword>
<feature type="domain" description="Cytochrome c" evidence="5">
    <location>
        <begin position="74"/>
        <end position="166"/>
    </location>
</feature>
<evidence type="ECO:0000313" key="7">
    <source>
        <dbReference type="Proteomes" id="UP000567293"/>
    </source>
</evidence>
<organism evidence="6 7">
    <name type="scientific">Candidatus Acidiferrum panamense</name>
    <dbReference type="NCBI Taxonomy" id="2741543"/>
    <lineage>
        <taxon>Bacteria</taxon>
        <taxon>Pseudomonadati</taxon>
        <taxon>Acidobacteriota</taxon>
        <taxon>Terriglobia</taxon>
        <taxon>Candidatus Acidiferrales</taxon>
        <taxon>Candidatus Acidiferrum</taxon>
    </lineage>
</organism>
<sequence length="181" mass="19738">MAKAKWLVEICGLPFTVCRLKLSPRVVIALLICGCLTLAACYKKPAAMPSDSQLKAYDTEQDWNDPQHLIPLNYLQAEGKRVFYNNCVWCHADTTPAGPSNRGNLTPTPALMDDGATLNGLSDEFMQNIITLGGSAMGRSAMMPPWGRTLTPDEIRAVVAYARAVAQPPYRPPSSRAKDAD</sequence>
<evidence type="ECO:0000313" key="6">
    <source>
        <dbReference type="EMBL" id="MBA0087833.1"/>
    </source>
</evidence>
<dbReference type="InterPro" id="IPR036909">
    <property type="entry name" value="Cyt_c-like_dom_sf"/>
</dbReference>
<evidence type="ECO:0000256" key="3">
    <source>
        <dbReference type="ARBA" id="ARBA00023004"/>
    </source>
</evidence>
<dbReference type="InterPro" id="IPR009056">
    <property type="entry name" value="Cyt_c-like_dom"/>
</dbReference>
<keyword evidence="2 4" id="KW-0479">Metal-binding</keyword>
<dbReference type="Gene3D" id="1.10.760.10">
    <property type="entry name" value="Cytochrome c-like domain"/>
    <property type="match status" value="1"/>
</dbReference>
<evidence type="ECO:0000256" key="2">
    <source>
        <dbReference type="ARBA" id="ARBA00022723"/>
    </source>
</evidence>